<comment type="similarity">
    <text evidence="2">Belongs to the peptidase S54 family.</text>
</comment>
<dbReference type="GO" id="GO:0016020">
    <property type="term" value="C:membrane"/>
    <property type="evidence" value="ECO:0007669"/>
    <property type="project" value="UniProtKB-SubCell"/>
</dbReference>
<evidence type="ECO:0000256" key="6">
    <source>
        <dbReference type="ARBA" id="ARBA00023136"/>
    </source>
</evidence>
<dbReference type="EMBL" id="MU251531">
    <property type="protein sequence ID" value="KAG9232769.1"/>
    <property type="molecule type" value="Genomic_DNA"/>
</dbReference>
<sequence length="326" mass="36110">MLFSSSSNLLRLRAARAAPIARHAVQILRVHIMSAQRARPFSSSTALSSKPPRSPRGKWKTPPQKHTAPEVAQPAPAKDDKGGYAYQEHVQKAQEHQQRHRDQLQKHANTPIYILIGACVAAFGGLYYTEQELEATSSQRAKDRLAWYKRNMIYSVRNVEEGRWWTAITSTFAHVNLLHLSFNMFSLYNIGPAIIAAIGLPGFAGIYFGAGAVGAAAQWYYWKKNTAYPRRNQSAVGASGCVFGLFGSMAMLMPKAQMTFFIIPMTMLQSSVATAVISVLCMKRGWLEGIGHADHLGGLAFGTVAGMIIVVLNFRRTGYNPFTRRF</sequence>
<feature type="domain" description="Peptidase S54 rhomboid" evidence="9">
    <location>
        <begin position="162"/>
        <end position="309"/>
    </location>
</feature>
<comment type="subcellular location">
    <subcellularLocation>
        <location evidence="1">Membrane</location>
        <topology evidence="1">Multi-pass membrane protein</topology>
    </subcellularLocation>
</comment>
<evidence type="ECO:0000256" key="4">
    <source>
        <dbReference type="ARBA" id="ARBA00022801"/>
    </source>
</evidence>
<evidence type="ECO:0000256" key="3">
    <source>
        <dbReference type="ARBA" id="ARBA00022692"/>
    </source>
</evidence>
<keyword evidence="5 8" id="KW-1133">Transmembrane helix</keyword>
<keyword evidence="3 8" id="KW-0812">Transmembrane</keyword>
<dbReference type="Pfam" id="PF01694">
    <property type="entry name" value="Rhomboid"/>
    <property type="match status" value="1"/>
</dbReference>
<comment type="caution">
    <text evidence="10">The sequence shown here is derived from an EMBL/GenBank/DDBJ whole genome shotgun (WGS) entry which is preliminary data.</text>
</comment>
<protein>
    <recommendedName>
        <fullName evidence="9">Peptidase S54 rhomboid domain-containing protein</fullName>
    </recommendedName>
</protein>
<evidence type="ECO:0000256" key="7">
    <source>
        <dbReference type="SAM" id="MobiDB-lite"/>
    </source>
</evidence>
<proteinExistence type="inferred from homology"/>
<keyword evidence="4" id="KW-0378">Hydrolase</keyword>
<name>A0A9P8C3R7_9HELO</name>
<feature type="transmembrane region" description="Helical" evidence="8">
    <location>
        <begin position="260"/>
        <end position="280"/>
    </location>
</feature>
<evidence type="ECO:0000313" key="11">
    <source>
        <dbReference type="Proteomes" id="UP000824998"/>
    </source>
</evidence>
<evidence type="ECO:0000256" key="8">
    <source>
        <dbReference type="SAM" id="Phobius"/>
    </source>
</evidence>
<reference evidence="10" key="1">
    <citation type="journal article" date="2021" name="IMA Fungus">
        <title>Genomic characterization of three marine fungi, including Emericellopsis atlantica sp. nov. with signatures of a generalist lifestyle and marine biomass degradation.</title>
        <authorList>
            <person name="Hagestad O.C."/>
            <person name="Hou L."/>
            <person name="Andersen J.H."/>
            <person name="Hansen E.H."/>
            <person name="Altermark B."/>
            <person name="Li C."/>
            <person name="Kuhnert E."/>
            <person name="Cox R.J."/>
            <person name="Crous P.W."/>
            <person name="Spatafora J.W."/>
            <person name="Lail K."/>
            <person name="Amirebrahimi M."/>
            <person name="Lipzen A."/>
            <person name="Pangilinan J."/>
            <person name="Andreopoulos W."/>
            <person name="Hayes R.D."/>
            <person name="Ng V."/>
            <person name="Grigoriev I.V."/>
            <person name="Jackson S.A."/>
            <person name="Sutton T.D.S."/>
            <person name="Dobson A.D.W."/>
            <person name="Rama T."/>
        </authorList>
    </citation>
    <scope>NUCLEOTIDE SEQUENCE</scope>
    <source>
        <strain evidence="10">TRa018bII</strain>
    </source>
</reference>
<dbReference type="PANTHER" id="PTHR43731">
    <property type="entry name" value="RHOMBOID PROTEASE"/>
    <property type="match status" value="1"/>
</dbReference>
<feature type="region of interest" description="Disordered" evidence="7">
    <location>
        <begin position="39"/>
        <end position="82"/>
    </location>
</feature>
<keyword evidence="11" id="KW-1185">Reference proteome</keyword>
<dbReference type="Gene3D" id="1.20.1540.10">
    <property type="entry name" value="Rhomboid-like"/>
    <property type="match status" value="1"/>
</dbReference>
<evidence type="ECO:0000256" key="1">
    <source>
        <dbReference type="ARBA" id="ARBA00004141"/>
    </source>
</evidence>
<keyword evidence="6 8" id="KW-0472">Membrane</keyword>
<feature type="transmembrane region" description="Helical" evidence="8">
    <location>
        <begin position="194"/>
        <end position="222"/>
    </location>
</feature>
<evidence type="ECO:0000313" key="10">
    <source>
        <dbReference type="EMBL" id="KAG9232769.1"/>
    </source>
</evidence>
<gene>
    <name evidence="10" type="ORF">BJ875DRAFT_68046</name>
</gene>
<dbReference type="Proteomes" id="UP000824998">
    <property type="component" value="Unassembled WGS sequence"/>
</dbReference>
<feature type="transmembrane region" description="Helical" evidence="8">
    <location>
        <begin position="295"/>
        <end position="314"/>
    </location>
</feature>
<dbReference type="PANTHER" id="PTHR43731:SF14">
    <property type="entry name" value="PRESENILIN-ASSOCIATED RHOMBOID-LIKE PROTEIN, MITOCHONDRIAL"/>
    <property type="match status" value="1"/>
</dbReference>
<evidence type="ECO:0000256" key="2">
    <source>
        <dbReference type="ARBA" id="ARBA00009045"/>
    </source>
</evidence>
<dbReference type="InterPro" id="IPR035952">
    <property type="entry name" value="Rhomboid-like_sf"/>
</dbReference>
<dbReference type="InterPro" id="IPR022764">
    <property type="entry name" value="Peptidase_S54_rhomboid_dom"/>
</dbReference>
<dbReference type="GO" id="GO:0004252">
    <property type="term" value="F:serine-type endopeptidase activity"/>
    <property type="evidence" value="ECO:0007669"/>
    <property type="project" value="InterPro"/>
</dbReference>
<dbReference type="OrthoDB" id="418595at2759"/>
<dbReference type="InterPro" id="IPR050925">
    <property type="entry name" value="Rhomboid_protease_S54"/>
</dbReference>
<accession>A0A9P8C3R7</accession>
<organism evidence="10 11">
    <name type="scientific">Amylocarpus encephaloides</name>
    <dbReference type="NCBI Taxonomy" id="45428"/>
    <lineage>
        <taxon>Eukaryota</taxon>
        <taxon>Fungi</taxon>
        <taxon>Dikarya</taxon>
        <taxon>Ascomycota</taxon>
        <taxon>Pezizomycotina</taxon>
        <taxon>Leotiomycetes</taxon>
        <taxon>Helotiales</taxon>
        <taxon>Helotiales incertae sedis</taxon>
        <taxon>Amylocarpus</taxon>
    </lineage>
</organism>
<feature type="transmembrane region" description="Helical" evidence="8">
    <location>
        <begin position="108"/>
        <end position="128"/>
    </location>
</feature>
<evidence type="ECO:0000256" key="5">
    <source>
        <dbReference type="ARBA" id="ARBA00022989"/>
    </source>
</evidence>
<dbReference type="SUPFAM" id="SSF144091">
    <property type="entry name" value="Rhomboid-like"/>
    <property type="match status" value="1"/>
</dbReference>
<evidence type="ECO:0000259" key="9">
    <source>
        <dbReference type="Pfam" id="PF01694"/>
    </source>
</evidence>
<dbReference type="AlphaFoldDB" id="A0A9P8C3R7"/>